<proteinExistence type="predicted"/>
<keyword evidence="2" id="KW-1185">Reference proteome</keyword>
<evidence type="ECO:0000313" key="2">
    <source>
        <dbReference type="Proteomes" id="UP001589854"/>
    </source>
</evidence>
<dbReference type="RefSeq" id="WP_378939562.1">
    <property type="nucleotide sequence ID" value="NZ_JBHLVO010000051.1"/>
</dbReference>
<accession>A0ABV6GMF6</accession>
<dbReference type="Pfam" id="PF09954">
    <property type="entry name" value="DUF2188"/>
    <property type="match status" value="1"/>
</dbReference>
<reference evidence="1 2" key="1">
    <citation type="submission" date="2024-09" db="EMBL/GenBank/DDBJ databases">
        <authorList>
            <person name="Sun Q."/>
            <person name="Mori K."/>
        </authorList>
    </citation>
    <scope>NUCLEOTIDE SEQUENCE [LARGE SCALE GENOMIC DNA]</scope>
    <source>
        <strain evidence="1 2">CCM 7228</strain>
    </source>
</reference>
<name>A0ABV6GMF6_9BACI</name>
<dbReference type="EMBL" id="JBHLVO010000051">
    <property type="protein sequence ID" value="MFC0274880.1"/>
    <property type="molecule type" value="Genomic_DNA"/>
</dbReference>
<comment type="caution">
    <text evidence="1">The sequence shown here is derived from an EMBL/GenBank/DDBJ whole genome shotgun (WGS) entry which is preliminary data.</text>
</comment>
<sequence length="120" mass="13671">MAWSKNDYPESMKNLPSKTKDKAIEIANALLEEGYPEGRTIPISISQAEKWSKKDDFQDTCHIEYGSNQWNLKKEGNKQASFSFNTKDEAVKKGKELVKKSNASIIVHRLDHSIQQSIDD</sequence>
<organism evidence="1 2">
    <name type="scientific">Metabacillus herbersteinensis</name>
    <dbReference type="NCBI Taxonomy" id="283816"/>
    <lineage>
        <taxon>Bacteria</taxon>
        <taxon>Bacillati</taxon>
        <taxon>Bacillota</taxon>
        <taxon>Bacilli</taxon>
        <taxon>Bacillales</taxon>
        <taxon>Bacillaceae</taxon>
        <taxon>Metabacillus</taxon>
    </lineage>
</organism>
<protein>
    <submittedName>
        <fullName evidence="1">DUF2188 domain-containing protein</fullName>
    </submittedName>
</protein>
<dbReference type="Proteomes" id="UP001589854">
    <property type="component" value="Unassembled WGS sequence"/>
</dbReference>
<gene>
    <name evidence="1" type="ORF">ACFFIX_26600</name>
</gene>
<dbReference type="InterPro" id="IPR018691">
    <property type="entry name" value="DUF2188"/>
</dbReference>
<evidence type="ECO:0000313" key="1">
    <source>
        <dbReference type="EMBL" id="MFC0274880.1"/>
    </source>
</evidence>